<keyword evidence="9" id="KW-0479">Metal-binding</keyword>
<evidence type="ECO:0000256" key="2">
    <source>
        <dbReference type="ARBA" id="ARBA00001946"/>
    </source>
</evidence>
<dbReference type="EC" id="2.7.7.-" evidence="12"/>
<dbReference type="NCBIfam" id="TIGR00335">
    <property type="entry name" value="primase_sml"/>
    <property type="match status" value="1"/>
</dbReference>
<dbReference type="STRING" id="43041.A0A182JS95"/>
<proteinExistence type="inferred from homology"/>
<evidence type="ECO:0000256" key="10">
    <source>
        <dbReference type="ARBA" id="ARBA00022833"/>
    </source>
</evidence>
<evidence type="ECO:0000256" key="8">
    <source>
        <dbReference type="ARBA" id="ARBA00022705"/>
    </source>
</evidence>
<evidence type="ECO:0000256" key="4">
    <source>
        <dbReference type="ARBA" id="ARBA00022478"/>
    </source>
</evidence>
<evidence type="ECO:0000256" key="6">
    <source>
        <dbReference type="ARBA" id="ARBA00022679"/>
    </source>
</evidence>
<name>A0A182JS95_9DIPT</name>
<protein>
    <recommendedName>
        <fullName evidence="12">DNA primase</fullName>
        <ecNumber evidence="12">2.7.7.-</ecNumber>
    </recommendedName>
</protein>
<dbReference type="Pfam" id="PF01896">
    <property type="entry name" value="DNA_primase_S"/>
    <property type="match status" value="1"/>
</dbReference>
<reference evidence="14" key="1">
    <citation type="submission" date="2013-03" db="EMBL/GenBank/DDBJ databases">
        <title>The Genome Sequence of Anopheles christyi ACHKN1017.</title>
        <authorList>
            <consortium name="The Broad Institute Genomics Platform"/>
            <person name="Neafsey D.E."/>
            <person name="Besansky N."/>
            <person name="Walker B."/>
            <person name="Young S.K."/>
            <person name="Zeng Q."/>
            <person name="Gargeya S."/>
            <person name="Fitzgerald M."/>
            <person name="Haas B."/>
            <person name="Abouelleil A."/>
            <person name="Allen A.W."/>
            <person name="Alvarado L."/>
            <person name="Arachchi H.M."/>
            <person name="Berlin A.M."/>
            <person name="Chapman S.B."/>
            <person name="Gainer-Dewar J."/>
            <person name="Goldberg J."/>
            <person name="Griggs A."/>
            <person name="Gujja S."/>
            <person name="Hansen M."/>
            <person name="Howarth C."/>
            <person name="Imamovic A."/>
            <person name="Ireland A."/>
            <person name="Larimer J."/>
            <person name="McCowan C."/>
            <person name="Murphy C."/>
            <person name="Pearson M."/>
            <person name="Poon T.W."/>
            <person name="Priest M."/>
            <person name="Roberts A."/>
            <person name="Saif S."/>
            <person name="Shea T."/>
            <person name="Sisk P."/>
            <person name="Sykes S."/>
            <person name="Wortman J."/>
            <person name="Nusbaum C."/>
            <person name="Birren B."/>
        </authorList>
    </citation>
    <scope>NUCLEOTIDE SEQUENCE [LARGE SCALE GENOMIC DNA]</scope>
    <source>
        <strain evidence="14">ACHKN1017</strain>
    </source>
</reference>
<dbReference type="Proteomes" id="UP000075881">
    <property type="component" value="Unassembled WGS sequence"/>
</dbReference>
<comment type="similarity">
    <text evidence="3 12">Belongs to the eukaryotic-type primase small subunit family.</text>
</comment>
<keyword evidence="10" id="KW-0862">Zinc</keyword>
<evidence type="ECO:0000256" key="3">
    <source>
        <dbReference type="ARBA" id="ARBA00009762"/>
    </source>
</evidence>
<dbReference type="CDD" id="cd04860">
    <property type="entry name" value="AE_Prim_S"/>
    <property type="match status" value="1"/>
</dbReference>
<evidence type="ECO:0000256" key="11">
    <source>
        <dbReference type="ARBA" id="ARBA00023163"/>
    </source>
</evidence>
<evidence type="ECO:0000256" key="5">
    <source>
        <dbReference type="ARBA" id="ARBA00022515"/>
    </source>
</evidence>
<evidence type="ECO:0000256" key="7">
    <source>
        <dbReference type="ARBA" id="ARBA00022695"/>
    </source>
</evidence>
<dbReference type="FunFam" id="3.90.920.10:FF:000001">
    <property type="entry name" value="DNA primase"/>
    <property type="match status" value="1"/>
</dbReference>
<dbReference type="SUPFAM" id="SSF56747">
    <property type="entry name" value="Prim-pol domain"/>
    <property type="match status" value="1"/>
</dbReference>
<evidence type="ECO:0000256" key="9">
    <source>
        <dbReference type="ARBA" id="ARBA00022723"/>
    </source>
</evidence>
<comment type="cofactor">
    <cofactor evidence="2">
        <name>Mg(2+)</name>
        <dbReference type="ChEBI" id="CHEBI:18420"/>
    </cofactor>
</comment>
<dbReference type="GO" id="GO:0006270">
    <property type="term" value="P:DNA replication initiation"/>
    <property type="evidence" value="ECO:0007669"/>
    <property type="project" value="UniProtKB-ARBA"/>
</dbReference>
<keyword evidence="7" id="KW-0548">Nucleotidyltransferase</keyword>
<reference evidence="13" key="2">
    <citation type="submission" date="2020-05" db="UniProtKB">
        <authorList>
            <consortium name="EnsemblMetazoa"/>
        </authorList>
    </citation>
    <scope>IDENTIFICATION</scope>
    <source>
        <strain evidence="13">ACHKN1017</strain>
    </source>
</reference>
<dbReference type="InterPro" id="IPR002755">
    <property type="entry name" value="DNA_primase_S"/>
</dbReference>
<dbReference type="Gene3D" id="3.90.920.10">
    <property type="entry name" value="DNA primase, PRIM domain"/>
    <property type="match status" value="1"/>
</dbReference>
<dbReference type="EnsemblMetazoa" id="ACHR001377-RA">
    <property type="protein sequence ID" value="ACHR001377-PA"/>
    <property type="gene ID" value="ACHR001377"/>
</dbReference>
<dbReference type="AlphaFoldDB" id="A0A182JS95"/>
<dbReference type="GO" id="GO:0046872">
    <property type="term" value="F:metal ion binding"/>
    <property type="evidence" value="ECO:0007669"/>
    <property type="project" value="UniProtKB-KW"/>
</dbReference>
<dbReference type="VEuPathDB" id="VectorBase:ACHR001377"/>
<dbReference type="GO" id="GO:0003899">
    <property type="term" value="F:DNA-directed RNA polymerase activity"/>
    <property type="evidence" value="ECO:0007669"/>
    <property type="project" value="InterPro"/>
</dbReference>
<evidence type="ECO:0000256" key="1">
    <source>
        <dbReference type="ARBA" id="ARBA00001936"/>
    </source>
</evidence>
<keyword evidence="6 12" id="KW-0808">Transferase</keyword>
<dbReference type="GO" id="GO:0006269">
    <property type="term" value="P:DNA replication, synthesis of primer"/>
    <property type="evidence" value="ECO:0007669"/>
    <property type="project" value="UniProtKB-KW"/>
</dbReference>
<dbReference type="InterPro" id="IPR014052">
    <property type="entry name" value="DNA_primase_ssu_euk/arc"/>
</dbReference>
<accession>A0A182JS95</accession>
<dbReference type="GO" id="GO:0005658">
    <property type="term" value="C:alpha DNA polymerase:primase complex"/>
    <property type="evidence" value="ECO:0007669"/>
    <property type="project" value="UniProtKB-ARBA"/>
</dbReference>
<sequence length="429" mass="49856">MPELEDSTVKAKSTFDPNILQDLLPLYYKRLFPHKQFYRWMSYGRSESSVFSNREFSFTLQDDIYIRYQSFETQQELEREICAKAPFKIDIGAVYNIRPKDHRGSTAIQPVQRELVFDIDMTDYDDIRTCCNEANVCQLCWKFMSIACRVLDEALREDFGFEHLLWVFSGRRGIHCWVSDKSARHLDTAARSAIAQYLNVLISGGEGTASRVIIHDEMHHSVKRAYRIVAPLFEEICLVDQNIFGKPEGVRKLLAQVQDTSIRAELEKRFKTVPNDSKSVWKEFVTYFDELRMSGNSNRYRRVKFIVEEVILAFTYPRLDINVTKGFNHLLKSPFCVHPKTGKVCIPFNPNIASKFDPTDVPTIIDLLKEVNAFDEKNTVEGEENRSKIKDYKKTSMFKGTVIFEEFLRKLEQTFKGKAAALSDIKMEF</sequence>
<comment type="cofactor">
    <cofactor evidence="1">
        <name>Mn(2+)</name>
        <dbReference type="ChEBI" id="CHEBI:29035"/>
    </cofactor>
</comment>
<evidence type="ECO:0000313" key="14">
    <source>
        <dbReference type="Proteomes" id="UP000075881"/>
    </source>
</evidence>
<keyword evidence="8 12" id="KW-0235">DNA replication</keyword>
<dbReference type="PANTHER" id="PTHR10536">
    <property type="entry name" value="DNA PRIMASE SMALL SUBUNIT"/>
    <property type="match status" value="1"/>
</dbReference>
<evidence type="ECO:0000256" key="12">
    <source>
        <dbReference type="RuleBase" id="RU003514"/>
    </source>
</evidence>
<organism evidence="13 14">
    <name type="scientific">Anopheles christyi</name>
    <dbReference type="NCBI Taxonomy" id="43041"/>
    <lineage>
        <taxon>Eukaryota</taxon>
        <taxon>Metazoa</taxon>
        <taxon>Ecdysozoa</taxon>
        <taxon>Arthropoda</taxon>
        <taxon>Hexapoda</taxon>
        <taxon>Insecta</taxon>
        <taxon>Pterygota</taxon>
        <taxon>Neoptera</taxon>
        <taxon>Endopterygota</taxon>
        <taxon>Diptera</taxon>
        <taxon>Nematocera</taxon>
        <taxon>Culicoidea</taxon>
        <taxon>Culicidae</taxon>
        <taxon>Anophelinae</taxon>
        <taxon>Anopheles</taxon>
    </lineage>
</organism>
<keyword evidence="11" id="KW-0804">Transcription</keyword>
<keyword evidence="4 12" id="KW-0240">DNA-directed RNA polymerase</keyword>
<keyword evidence="14" id="KW-1185">Reference proteome</keyword>
<evidence type="ECO:0000313" key="13">
    <source>
        <dbReference type="EnsemblMetazoa" id="ACHR001377-PA"/>
    </source>
</evidence>
<keyword evidence="5 12" id="KW-0639">Primosome</keyword>